<proteinExistence type="predicted"/>
<sequence length="588" mass="66472">MAGEDRLSGLHDDLLRRVLHFAPAKEAASTTALSRRWRTALWRSSGAVNLETCVQNYRHGLYSSTRDEAFYSGRDTFVSAALAALDAADGGHVKRLTLRLSDRDDTALDDFLNRNRHSCYEDSEHKVVDVLLSHPAARRAEELRLVAEGHSSEAYEDREICWSQVGVYRLTLDFLPLETLRVLELTNCKGLGVPKAAAAVALPLLSSLRLRHCVQSLGSLQCIIDAAPVLSAVCLESVQIDDHDIKDYYYIDDNGEEIDPPLPKEDGLLGLSCPAATLLVLERCMWKKKDYMPHRNRSDNEKPVALVAAEIHAPRLRRFRYKGLLRPFSFSPQPPEMEQVDLEFFPDTDYRNNDPDRDLLATFWRLVRSFTSAKDMKLSIKLEAIAVVSKARQAELLPAFSSLKRLELHGVHGENVKKAALGIANLLRCCSVLRDLRINLTTEDHHTSKNHEHTREFLKRKFRSSRDNPVDRFDCGCDSEEGHDEAISSVAYDEVSEIPALSQRSFECLQSSLSRVGLQFRFEKLNCLGVKLIKFFAENAMVLEEIHIDSGNGRFCRDVRRKIETCITHSSKRGNQEVPSFAVLTLKR</sequence>
<dbReference type="InterPro" id="IPR055411">
    <property type="entry name" value="LRR_FXL15/At3g58940/PEG3-like"/>
</dbReference>
<dbReference type="Proteomes" id="UP000019116">
    <property type="component" value="Chromosome 3B"/>
</dbReference>
<dbReference type="OMA" id="EDREICW"/>
<dbReference type="AlphaFoldDB" id="A0A077RSA3"/>
<dbReference type="HOGENOM" id="CLU_024602_2_0_1"/>
<evidence type="ECO:0000313" key="2">
    <source>
        <dbReference type="EnsemblPlants" id="TraesCS3B02G494800.1.cds1"/>
    </source>
</evidence>
<dbReference type="PANTHER" id="PTHR32141">
    <property type="match status" value="1"/>
</dbReference>
<organism evidence="2">
    <name type="scientific">Triticum aestivum</name>
    <name type="common">Wheat</name>
    <dbReference type="NCBI Taxonomy" id="4565"/>
    <lineage>
        <taxon>Eukaryota</taxon>
        <taxon>Viridiplantae</taxon>
        <taxon>Streptophyta</taxon>
        <taxon>Embryophyta</taxon>
        <taxon>Tracheophyta</taxon>
        <taxon>Spermatophyta</taxon>
        <taxon>Magnoliopsida</taxon>
        <taxon>Liliopsida</taxon>
        <taxon>Poales</taxon>
        <taxon>Poaceae</taxon>
        <taxon>BOP clade</taxon>
        <taxon>Pooideae</taxon>
        <taxon>Triticodae</taxon>
        <taxon>Triticeae</taxon>
        <taxon>Triticinae</taxon>
        <taxon>Triticum</taxon>
    </lineage>
</organism>
<feature type="domain" description="F-box/LRR-repeat protein 15/At3g58940/PEG3-like LRR" evidence="1">
    <location>
        <begin position="131"/>
        <end position="238"/>
    </location>
</feature>
<dbReference type="Gramene" id="TraesCS3B02G494800.1">
    <property type="protein sequence ID" value="TraesCS3B02G494800.1.cds1"/>
    <property type="gene ID" value="TraesCS3B02G494800"/>
</dbReference>
<dbReference type="EnsemblPlants" id="TraesCS3B02G494800.1">
    <property type="protein sequence ID" value="TraesCS3B02G494800.1.cds1"/>
    <property type="gene ID" value="TraesCS3B02G494800"/>
</dbReference>
<dbReference type="PANTHER" id="PTHR32141:SF26">
    <property type="entry name" value="OS08G0328600 PROTEIN"/>
    <property type="match status" value="1"/>
</dbReference>
<evidence type="ECO:0000313" key="3">
    <source>
        <dbReference type="Proteomes" id="UP000019116"/>
    </source>
</evidence>
<protein>
    <recommendedName>
        <fullName evidence="1">F-box/LRR-repeat protein 15/At3g58940/PEG3-like LRR domain-containing protein</fullName>
    </recommendedName>
</protein>
<name>A0A077RSA3_WHEAT</name>
<dbReference type="Pfam" id="PF24758">
    <property type="entry name" value="LRR_At5g56370"/>
    <property type="match status" value="1"/>
</dbReference>
<dbReference type="OrthoDB" id="670854at2759"/>
<dbReference type="InterPro" id="IPR055302">
    <property type="entry name" value="F-box_dom-containing"/>
</dbReference>
<accession>A0A077RSA3</accession>
<keyword evidence="3" id="KW-1185">Reference proteome</keyword>
<dbReference type="InterPro" id="IPR036047">
    <property type="entry name" value="F-box-like_dom_sf"/>
</dbReference>
<reference evidence="2" key="2">
    <citation type="submission" date="2018-10" db="UniProtKB">
        <authorList>
            <consortium name="EnsemblPlants"/>
        </authorList>
    </citation>
    <scope>IDENTIFICATION</scope>
</reference>
<dbReference type="Gramene" id="TraesCS3B03G1222400.1">
    <property type="protein sequence ID" value="TraesCS3B03G1222400.1.CDS1"/>
    <property type="gene ID" value="TraesCS3B03G1222400"/>
</dbReference>
<evidence type="ECO:0000259" key="1">
    <source>
        <dbReference type="Pfam" id="PF24758"/>
    </source>
</evidence>
<dbReference type="Gramene" id="TraesNOR3B03G01772870.1">
    <property type="protein sequence ID" value="TraesNOR3B03G01772870.1.CDS1"/>
    <property type="gene ID" value="TraesNOR3B03G01772870"/>
</dbReference>
<dbReference type="SUPFAM" id="SSF81383">
    <property type="entry name" value="F-box domain"/>
    <property type="match status" value="1"/>
</dbReference>
<reference evidence="2" key="1">
    <citation type="submission" date="2018-08" db="EMBL/GenBank/DDBJ databases">
        <authorList>
            <person name="Rossello M."/>
        </authorList>
    </citation>
    <scope>NUCLEOTIDE SEQUENCE [LARGE SCALE GENOMIC DNA]</scope>
    <source>
        <strain evidence="2">cv. Chinese Spring</strain>
    </source>
</reference>